<protein>
    <recommendedName>
        <fullName evidence="4">Peptidase M61 catalytic domain-containing protein</fullName>
    </recommendedName>
</protein>
<comment type="caution">
    <text evidence="2">The sequence shown here is derived from an EMBL/GenBank/DDBJ whole genome shotgun (WGS) entry which is preliminary data.</text>
</comment>
<sequence>MIAMPTTRTLAGCLAALLLSIARPGSAAAPNVFPQIAQRAAACVADQRFAVGDSVVELTFDPAAFAVGATPVCRWVAQAATAVAGYFGRFPVRHEHVVIRPVDGDGVHGGTTWGAGDTDGRPLSVIRLGRAVTLAELDDDWVMTHEMVHLAVPSVPRNSHWLEEGIATYVEPIARVQQGQLSAKKVWADMLHGMPKGLPAEGDRGLDRTPTWGRTYWGGALFCLLADVEIRRRTHNRSGLREALRGVIAAGGNIEQDWPVAKIIRIADDATRDAGALAGLYSEMGDAPGPADIDSLWRRLGVVADGAGIRFVDDAPDAAIRKAITATDATGAYSSPALTLGGHYVVAFGAIPPDLSFYYPAYVCAYPNCSLANAQAVQLGAAQNYPNIDLAIPHLDLIFRGGFDP</sequence>
<keyword evidence="3" id="KW-1185">Reference proteome</keyword>
<evidence type="ECO:0000313" key="3">
    <source>
        <dbReference type="Proteomes" id="UP001501523"/>
    </source>
</evidence>
<feature type="signal peptide" evidence="1">
    <location>
        <begin position="1"/>
        <end position="27"/>
    </location>
</feature>
<reference evidence="2 3" key="1">
    <citation type="journal article" date="2019" name="Int. J. Syst. Evol. Microbiol.">
        <title>The Global Catalogue of Microorganisms (GCM) 10K type strain sequencing project: providing services to taxonomists for standard genome sequencing and annotation.</title>
        <authorList>
            <consortium name="The Broad Institute Genomics Platform"/>
            <consortium name="The Broad Institute Genome Sequencing Center for Infectious Disease"/>
            <person name="Wu L."/>
            <person name="Ma J."/>
        </authorList>
    </citation>
    <scope>NUCLEOTIDE SEQUENCE [LARGE SCALE GENOMIC DNA]</scope>
    <source>
        <strain evidence="2 3">JCM 15421</strain>
    </source>
</reference>
<organism evidence="2 3">
    <name type="scientific">Dokdonella soli</name>
    <dbReference type="NCBI Taxonomy" id="529810"/>
    <lineage>
        <taxon>Bacteria</taxon>
        <taxon>Pseudomonadati</taxon>
        <taxon>Pseudomonadota</taxon>
        <taxon>Gammaproteobacteria</taxon>
        <taxon>Lysobacterales</taxon>
        <taxon>Rhodanobacteraceae</taxon>
        <taxon>Dokdonella</taxon>
    </lineage>
</organism>
<keyword evidence="1" id="KW-0732">Signal</keyword>
<dbReference type="EMBL" id="BAAAEU010000024">
    <property type="protein sequence ID" value="GAA0720071.1"/>
    <property type="molecule type" value="Genomic_DNA"/>
</dbReference>
<dbReference type="Proteomes" id="UP001501523">
    <property type="component" value="Unassembled WGS sequence"/>
</dbReference>
<evidence type="ECO:0000256" key="1">
    <source>
        <dbReference type="SAM" id="SignalP"/>
    </source>
</evidence>
<proteinExistence type="predicted"/>
<feature type="chain" id="PRO_5045161592" description="Peptidase M61 catalytic domain-containing protein" evidence="1">
    <location>
        <begin position="28"/>
        <end position="405"/>
    </location>
</feature>
<gene>
    <name evidence="2" type="ORF">GCM10009105_29140</name>
</gene>
<evidence type="ECO:0000313" key="2">
    <source>
        <dbReference type="EMBL" id="GAA0720071.1"/>
    </source>
</evidence>
<name>A0ABN1IRW7_9GAMM</name>
<accession>A0ABN1IRW7</accession>
<dbReference type="RefSeq" id="WP_343792411.1">
    <property type="nucleotide sequence ID" value="NZ_BAAAEU010000024.1"/>
</dbReference>
<evidence type="ECO:0008006" key="4">
    <source>
        <dbReference type="Google" id="ProtNLM"/>
    </source>
</evidence>